<dbReference type="AlphaFoldDB" id="A0A5J5N9A5"/>
<dbReference type="GO" id="GO:0042800">
    <property type="term" value="F:histone H3K4 methyltransferase activity"/>
    <property type="evidence" value="ECO:0007669"/>
    <property type="project" value="TreeGrafter"/>
</dbReference>
<protein>
    <recommendedName>
        <fullName evidence="1">Mos1 transposase HTH domain-containing protein</fullName>
    </recommendedName>
</protein>
<dbReference type="Gene3D" id="3.30.420.10">
    <property type="entry name" value="Ribonuclease H-like superfamily/Ribonuclease H"/>
    <property type="match status" value="1"/>
</dbReference>
<dbReference type="Proteomes" id="UP000326062">
    <property type="component" value="Chromosome 1"/>
</dbReference>
<dbReference type="GO" id="GO:0044547">
    <property type="term" value="F:DNA topoisomerase binding"/>
    <property type="evidence" value="ECO:0007669"/>
    <property type="project" value="TreeGrafter"/>
</dbReference>
<dbReference type="GO" id="GO:0031297">
    <property type="term" value="P:replication fork processing"/>
    <property type="evidence" value="ECO:0007669"/>
    <property type="project" value="TreeGrafter"/>
</dbReference>
<feature type="domain" description="Mos1 transposase HTH" evidence="1">
    <location>
        <begin position="93"/>
        <end position="142"/>
    </location>
</feature>
<dbReference type="GO" id="GO:0003690">
    <property type="term" value="F:double-stranded DNA binding"/>
    <property type="evidence" value="ECO:0007669"/>
    <property type="project" value="TreeGrafter"/>
</dbReference>
<dbReference type="PANTHER" id="PTHR46060">
    <property type="entry name" value="MARINER MOS1 TRANSPOSASE-LIKE PROTEIN"/>
    <property type="match status" value="1"/>
</dbReference>
<dbReference type="GO" id="GO:0006303">
    <property type="term" value="P:double-strand break repair via nonhomologous end joining"/>
    <property type="evidence" value="ECO:0007669"/>
    <property type="project" value="TreeGrafter"/>
</dbReference>
<dbReference type="Gene3D" id="1.10.10.1450">
    <property type="match status" value="1"/>
</dbReference>
<dbReference type="InterPro" id="IPR036397">
    <property type="entry name" value="RNaseH_sf"/>
</dbReference>
<name>A0A5J5N9A5_MUNRE</name>
<dbReference type="GO" id="GO:0003697">
    <property type="term" value="F:single-stranded DNA binding"/>
    <property type="evidence" value="ECO:0007669"/>
    <property type="project" value="TreeGrafter"/>
</dbReference>
<dbReference type="InterPro" id="IPR052709">
    <property type="entry name" value="Transposase-MT_Hybrid"/>
</dbReference>
<comment type="caution">
    <text evidence="2">The sequence shown here is derived from an EMBL/GenBank/DDBJ whole genome shotgun (WGS) entry which is preliminary data.</text>
</comment>
<dbReference type="GO" id="GO:0046975">
    <property type="term" value="F:histone H3K36 methyltransferase activity"/>
    <property type="evidence" value="ECO:0007669"/>
    <property type="project" value="TreeGrafter"/>
</dbReference>
<keyword evidence="3" id="KW-1185">Reference proteome</keyword>
<dbReference type="PANTHER" id="PTHR46060:SF2">
    <property type="entry name" value="HISTONE-LYSINE N-METHYLTRANSFERASE SETMAR"/>
    <property type="match status" value="1"/>
</dbReference>
<evidence type="ECO:0000313" key="2">
    <source>
        <dbReference type="EMBL" id="KAB0387290.1"/>
    </source>
</evidence>
<dbReference type="InterPro" id="IPR001888">
    <property type="entry name" value="Transposase_1"/>
</dbReference>
<reference evidence="2 3" key="1">
    <citation type="submission" date="2019-06" db="EMBL/GenBank/DDBJ databases">
        <title>Discovery of a novel chromosome fission-fusion reversal in muntjac.</title>
        <authorList>
            <person name="Mudd A.B."/>
            <person name="Bredeson J.V."/>
            <person name="Baum R."/>
            <person name="Hockemeyer D."/>
            <person name="Rokhsar D.S."/>
        </authorList>
    </citation>
    <scope>NUCLEOTIDE SEQUENCE [LARGE SCALE GENOMIC DNA]</scope>
    <source>
        <strain evidence="2">UCam_UCB_Mr</strain>
        <tissue evidence="2">Fibroblast cell line</tissue>
    </source>
</reference>
<dbReference type="Pfam" id="PF01359">
    <property type="entry name" value="Transposase_1"/>
    <property type="match status" value="1"/>
</dbReference>
<accession>A0A5J5N9A5</accession>
<organism evidence="2 3">
    <name type="scientific">Muntiacus reevesi</name>
    <name type="common">Reeves' muntjac</name>
    <name type="synonym">Cervus reevesi</name>
    <dbReference type="NCBI Taxonomy" id="9886"/>
    <lineage>
        <taxon>Eukaryota</taxon>
        <taxon>Metazoa</taxon>
        <taxon>Chordata</taxon>
        <taxon>Craniata</taxon>
        <taxon>Vertebrata</taxon>
        <taxon>Euteleostomi</taxon>
        <taxon>Mammalia</taxon>
        <taxon>Eutheria</taxon>
        <taxon>Laurasiatheria</taxon>
        <taxon>Artiodactyla</taxon>
        <taxon>Ruminantia</taxon>
        <taxon>Pecora</taxon>
        <taxon>Cervidae</taxon>
        <taxon>Muntiacinae</taxon>
        <taxon>Muntiacus</taxon>
    </lineage>
</organism>
<proteinExistence type="predicted"/>
<sequence length="397" mass="46321">MVHHSIFTTVPCAIDCDLVPHCAACYFLKLQSPFLPHGLCTDCSFCLEASSRYSHGLLRPFPTIHISFHPLPPDTVYPHSALFLCQQFTCITKSKFKRFFLFKFKMGHKAAERTHNIENASGPGTAKERTVQWWFKQFCKGDKTLENEALNGQITEADPLTTTQEVTKEINFSHSMVKKLDKWMSHELTENLKKNHCFEVSSSLILHNNESFFNRIMTRNKKWTLYNNWKQLVQWLDQEAAPKHFPKPNLYQEKVLVTVWWSAACLIHYSFLNPNKTIPSEKYAQQINEMHPKLQCLQLVLVNRMGPTLLHDNAQLHIAQPTLQKLNKLVYKVLPHLSYSPVRWPTDYHFFKHLNNFLQEKKPSRPAEGRKCFPRLQKKTNISRWQKCVDCNGSCFD</sequence>
<dbReference type="GO" id="GO:0005634">
    <property type="term" value="C:nucleus"/>
    <property type="evidence" value="ECO:0007669"/>
    <property type="project" value="TreeGrafter"/>
</dbReference>
<dbReference type="GO" id="GO:0035861">
    <property type="term" value="C:site of double-strand break"/>
    <property type="evidence" value="ECO:0007669"/>
    <property type="project" value="TreeGrafter"/>
</dbReference>
<evidence type="ECO:0000313" key="3">
    <source>
        <dbReference type="Proteomes" id="UP000326062"/>
    </source>
</evidence>
<dbReference type="GO" id="GO:0015074">
    <property type="term" value="P:DNA integration"/>
    <property type="evidence" value="ECO:0007669"/>
    <property type="project" value="TreeGrafter"/>
</dbReference>
<dbReference type="GO" id="GO:0000729">
    <property type="term" value="P:DNA double-strand break processing"/>
    <property type="evidence" value="ECO:0007669"/>
    <property type="project" value="TreeGrafter"/>
</dbReference>
<dbReference type="GO" id="GO:0000793">
    <property type="term" value="C:condensed chromosome"/>
    <property type="evidence" value="ECO:0007669"/>
    <property type="project" value="TreeGrafter"/>
</dbReference>
<evidence type="ECO:0000259" key="1">
    <source>
        <dbReference type="Pfam" id="PF17906"/>
    </source>
</evidence>
<dbReference type="InterPro" id="IPR041426">
    <property type="entry name" value="Mos1_HTH"/>
</dbReference>
<dbReference type="Pfam" id="PF17906">
    <property type="entry name" value="HTH_48"/>
    <property type="match status" value="1"/>
</dbReference>
<dbReference type="GO" id="GO:0000014">
    <property type="term" value="F:single-stranded DNA endodeoxyribonuclease activity"/>
    <property type="evidence" value="ECO:0007669"/>
    <property type="project" value="TreeGrafter"/>
</dbReference>
<dbReference type="EMBL" id="VCEB01000001">
    <property type="protein sequence ID" value="KAB0387290.1"/>
    <property type="molecule type" value="Genomic_DNA"/>
</dbReference>
<gene>
    <name evidence="2" type="ORF">FD755_002246</name>
</gene>
<dbReference type="GO" id="GO:0044774">
    <property type="term" value="P:mitotic DNA integrity checkpoint signaling"/>
    <property type="evidence" value="ECO:0007669"/>
    <property type="project" value="TreeGrafter"/>
</dbReference>